<comment type="similarity">
    <text evidence="1">Belongs to the TrhO family.</text>
</comment>
<comment type="function">
    <text evidence="1">Catalyzes oxygen-dependent 5-hydroxyuridine (ho5U) modification at position 34 in tRNAs.</text>
</comment>
<dbReference type="OrthoDB" id="9778326at2"/>
<dbReference type="PANTHER" id="PTHR43268">
    <property type="entry name" value="THIOSULFATE SULFURTRANSFERASE/RHODANESE-LIKE DOMAIN-CONTAINING PROTEIN 2"/>
    <property type="match status" value="1"/>
</dbReference>
<sequence>MEYRVLLYYYYTDIADPDGLSREHLRICKDMNLKGRILIANEGINGTVSGTAEDTDKYRQYMENHPLFKGLTFKVDEADGHAFKKMHVRPRPELVNLSLEDDINPHEITGDYLSPAEFYEEMQREDTVVLDVRNTYEYDVGHFRGAIRPEVDTFRDTPEWVRENRELFEGKKVLTYCTGGIRCEKFSGWLKREGFEDVGQLHGGIASYGKDPVAKGQLWDGMMYVFDERLTVPVNQVEHNIVGRDHYDGTPCERYINCANPECNAQIIASEENEAYHLGGCSLECAEHSRNRYIVKNELSKEYVETRLEELRNSDFADFDMIGDYKG</sequence>
<name>A0A1G9DK50_9BACL</name>
<organism evidence="3 4">
    <name type="scientific">Lacicoccus qingdaonensis</name>
    <dbReference type="NCBI Taxonomy" id="576118"/>
    <lineage>
        <taxon>Bacteria</taxon>
        <taxon>Bacillati</taxon>
        <taxon>Bacillota</taxon>
        <taxon>Bacilli</taxon>
        <taxon>Bacillales</taxon>
        <taxon>Salinicoccaceae</taxon>
        <taxon>Lacicoccus</taxon>
    </lineage>
</organism>
<dbReference type="NCBIfam" id="NF001135">
    <property type="entry name" value="PRK00142.1-3"/>
    <property type="match status" value="1"/>
</dbReference>
<protein>
    <recommendedName>
        <fullName evidence="1">tRNA uridine(34) hydroxylase</fullName>
        <ecNumber evidence="1">1.14.-.-</ecNumber>
    </recommendedName>
    <alternativeName>
        <fullName evidence="1">tRNA hydroxylation protein O</fullName>
    </alternativeName>
</protein>
<dbReference type="RefSeq" id="WP_092985370.1">
    <property type="nucleotide sequence ID" value="NZ_FNFY01000006.1"/>
</dbReference>
<dbReference type="PROSITE" id="PS50206">
    <property type="entry name" value="RHODANESE_3"/>
    <property type="match status" value="1"/>
</dbReference>
<dbReference type="InterPro" id="IPR040503">
    <property type="entry name" value="TRHO_N"/>
</dbReference>
<evidence type="ECO:0000259" key="2">
    <source>
        <dbReference type="PROSITE" id="PS50206"/>
    </source>
</evidence>
<dbReference type="GO" id="GO:0006400">
    <property type="term" value="P:tRNA modification"/>
    <property type="evidence" value="ECO:0007669"/>
    <property type="project" value="UniProtKB-UniRule"/>
</dbReference>
<dbReference type="AlphaFoldDB" id="A0A1G9DK50"/>
<dbReference type="Gene3D" id="3.30.70.100">
    <property type="match status" value="1"/>
</dbReference>
<evidence type="ECO:0000313" key="4">
    <source>
        <dbReference type="Proteomes" id="UP000199008"/>
    </source>
</evidence>
<dbReference type="GO" id="GO:0016705">
    <property type="term" value="F:oxidoreductase activity, acting on paired donors, with incorporation or reduction of molecular oxygen"/>
    <property type="evidence" value="ECO:0007669"/>
    <property type="project" value="UniProtKB-UniRule"/>
</dbReference>
<dbReference type="InterPro" id="IPR001763">
    <property type="entry name" value="Rhodanese-like_dom"/>
</dbReference>
<dbReference type="Proteomes" id="UP000199008">
    <property type="component" value="Unassembled WGS sequence"/>
</dbReference>
<feature type="domain" description="Rhodanese" evidence="2">
    <location>
        <begin position="123"/>
        <end position="214"/>
    </location>
</feature>
<dbReference type="CDD" id="cd01518">
    <property type="entry name" value="RHOD_YceA"/>
    <property type="match status" value="1"/>
</dbReference>
<dbReference type="Gene3D" id="3.40.250.10">
    <property type="entry name" value="Rhodanese-like domain"/>
    <property type="match status" value="1"/>
</dbReference>
<comment type="catalytic activity">
    <reaction evidence="1">
        <text>uridine(34) in tRNA + AH2 + O2 = 5-hydroxyuridine(34) in tRNA + A + H2O</text>
        <dbReference type="Rhea" id="RHEA:64224"/>
        <dbReference type="Rhea" id="RHEA-COMP:11727"/>
        <dbReference type="Rhea" id="RHEA-COMP:13381"/>
        <dbReference type="ChEBI" id="CHEBI:13193"/>
        <dbReference type="ChEBI" id="CHEBI:15377"/>
        <dbReference type="ChEBI" id="CHEBI:15379"/>
        <dbReference type="ChEBI" id="CHEBI:17499"/>
        <dbReference type="ChEBI" id="CHEBI:65315"/>
        <dbReference type="ChEBI" id="CHEBI:136877"/>
    </reaction>
</comment>
<reference evidence="4" key="1">
    <citation type="submission" date="2016-10" db="EMBL/GenBank/DDBJ databases">
        <authorList>
            <person name="Varghese N."/>
            <person name="Submissions S."/>
        </authorList>
    </citation>
    <scope>NUCLEOTIDE SEQUENCE [LARGE SCALE GENOMIC DNA]</scope>
    <source>
        <strain evidence="4">CGMCC 1.8895</strain>
    </source>
</reference>
<keyword evidence="1" id="KW-0819">tRNA processing</keyword>
<accession>A0A1G9DK50</accession>
<dbReference type="STRING" id="576118.SAMN05216216_10637"/>
<dbReference type="InterPro" id="IPR020936">
    <property type="entry name" value="TrhO"/>
</dbReference>
<dbReference type="Pfam" id="PF00581">
    <property type="entry name" value="Rhodanese"/>
    <property type="match status" value="1"/>
</dbReference>
<dbReference type="SMART" id="SM00450">
    <property type="entry name" value="RHOD"/>
    <property type="match status" value="1"/>
</dbReference>
<dbReference type="HAMAP" id="MF_00469">
    <property type="entry name" value="TrhO"/>
    <property type="match status" value="1"/>
</dbReference>
<keyword evidence="1" id="KW-0560">Oxidoreductase</keyword>
<dbReference type="Pfam" id="PF17773">
    <property type="entry name" value="UPF0176_N"/>
    <property type="match status" value="1"/>
</dbReference>
<dbReference type="SUPFAM" id="SSF52821">
    <property type="entry name" value="Rhodanese/Cell cycle control phosphatase"/>
    <property type="match status" value="1"/>
</dbReference>
<evidence type="ECO:0000256" key="1">
    <source>
        <dbReference type="HAMAP-Rule" id="MF_00469"/>
    </source>
</evidence>
<keyword evidence="4" id="KW-1185">Reference proteome</keyword>
<proteinExistence type="inferred from homology"/>
<dbReference type="EC" id="1.14.-.-" evidence="1"/>
<gene>
    <name evidence="1" type="primary">trhO</name>
    <name evidence="3" type="ORF">SAMN05216216_10637</name>
</gene>
<dbReference type="EMBL" id="FNFY01000006">
    <property type="protein sequence ID" value="SDK64268.1"/>
    <property type="molecule type" value="Genomic_DNA"/>
</dbReference>
<dbReference type="InterPro" id="IPR036873">
    <property type="entry name" value="Rhodanese-like_dom_sf"/>
</dbReference>
<dbReference type="InterPro" id="IPR022111">
    <property type="entry name" value="Rhodanese_C"/>
</dbReference>
<dbReference type="Pfam" id="PF12368">
    <property type="entry name" value="Rhodanese_C"/>
    <property type="match status" value="1"/>
</dbReference>
<dbReference type="PANTHER" id="PTHR43268:SF3">
    <property type="entry name" value="RHODANESE-LIKE DOMAIN-CONTAINING PROTEIN 7-RELATED"/>
    <property type="match status" value="1"/>
</dbReference>
<evidence type="ECO:0000313" key="3">
    <source>
        <dbReference type="EMBL" id="SDK64268.1"/>
    </source>
</evidence>